<keyword evidence="4" id="KW-1185">Reference proteome</keyword>
<dbReference type="Gene3D" id="1.20.1600.10">
    <property type="entry name" value="Outer membrane efflux proteins (OEP)"/>
    <property type="match status" value="1"/>
</dbReference>
<accession>A0A378KDD8</accession>
<dbReference type="AlphaFoldDB" id="A0A378KDD8"/>
<dbReference type="SUPFAM" id="SSF56954">
    <property type="entry name" value="Outer membrane efflux proteins (OEP)"/>
    <property type="match status" value="1"/>
</dbReference>
<dbReference type="InterPro" id="IPR003423">
    <property type="entry name" value="OMP_efflux"/>
</dbReference>
<name>A0A378KDD8_9GAMM</name>
<dbReference type="RefSeq" id="WP_115332994.1">
    <property type="nucleotide sequence ID" value="NZ_CAAAHP010000008.1"/>
</dbReference>
<dbReference type="InterPro" id="IPR010131">
    <property type="entry name" value="MdtP/NodT-like"/>
</dbReference>
<keyword evidence="2" id="KW-0732">Signal</keyword>
<gene>
    <name evidence="3" type="primary">helC</name>
    <name evidence="3" type="ORF">NCTC13316_03508</name>
</gene>
<dbReference type="PANTHER" id="PTHR30203">
    <property type="entry name" value="OUTER MEMBRANE CATION EFFLUX PROTEIN"/>
    <property type="match status" value="1"/>
</dbReference>
<feature type="signal peptide" evidence="2">
    <location>
        <begin position="1"/>
        <end position="20"/>
    </location>
</feature>
<dbReference type="Pfam" id="PF02321">
    <property type="entry name" value="OEP"/>
    <property type="match status" value="2"/>
</dbReference>
<proteinExistence type="inferred from homology"/>
<dbReference type="GO" id="GO:0015562">
    <property type="term" value="F:efflux transmembrane transporter activity"/>
    <property type="evidence" value="ECO:0007669"/>
    <property type="project" value="InterPro"/>
</dbReference>
<protein>
    <submittedName>
        <fullName evidence="3">HelC protein</fullName>
    </submittedName>
</protein>
<feature type="chain" id="PRO_5016649199" evidence="2">
    <location>
        <begin position="21"/>
        <end position="412"/>
    </location>
</feature>
<evidence type="ECO:0000256" key="1">
    <source>
        <dbReference type="ARBA" id="ARBA00007613"/>
    </source>
</evidence>
<reference evidence="3 4" key="1">
    <citation type="submission" date="2018-06" db="EMBL/GenBank/DDBJ databases">
        <authorList>
            <consortium name="Pathogen Informatics"/>
            <person name="Doyle S."/>
        </authorList>
    </citation>
    <scope>NUCLEOTIDE SEQUENCE [LARGE SCALE GENOMIC DNA]</scope>
    <source>
        <strain evidence="3 4">NCTC13316</strain>
    </source>
</reference>
<dbReference type="EMBL" id="UGOD01000006">
    <property type="protein sequence ID" value="STX81635.1"/>
    <property type="molecule type" value="Genomic_DNA"/>
</dbReference>
<sequence length="412" mass="46335">MPCNYWFFVFLLMNTLVAQASTLTFHQALTLAYRNNPTLQAQAAIVEQAKGQFIQSGLYPNPSVAIQVENIGTPSSLESGFTGTDTTILIEQPIPLGNRLYYQRQAAKMEFLAACLKLAATRASLYIDVGNAYVDAFYAQYWTHASKRLVKLNELVVVSIKKRLEIGANSEVDLRLAEIALDEAIIVFDRARRNELKTKIALSNLIGVRGLSTRVLIEKGLSHQLDTWASIKKRILTSNLIKAQMALVKAMGSRITAAAKQVWPDLNLQVGFRHFQLNHQKAAVVSAAAPIPIFNQNQGNVYSARAKQSETIKDLYQLKLNLETNLYGTFLDGLQFKEEVQKITSRMLPNARKAVELAREGFEQGRYNYLILNNAMLMLNREEEHYTKAHTDYHKAIIKIQGLLMRDNSQGK</sequence>
<dbReference type="PANTHER" id="PTHR30203:SF24">
    <property type="entry name" value="BLR4935 PROTEIN"/>
    <property type="match status" value="1"/>
</dbReference>
<dbReference type="Proteomes" id="UP000254794">
    <property type="component" value="Unassembled WGS sequence"/>
</dbReference>
<dbReference type="OrthoDB" id="9791261at2"/>
<evidence type="ECO:0000313" key="4">
    <source>
        <dbReference type="Proteomes" id="UP000254794"/>
    </source>
</evidence>
<comment type="similarity">
    <text evidence="1">Belongs to the outer membrane factor (OMF) (TC 1.B.17) family.</text>
</comment>
<evidence type="ECO:0000256" key="2">
    <source>
        <dbReference type="SAM" id="SignalP"/>
    </source>
</evidence>
<evidence type="ECO:0000313" key="3">
    <source>
        <dbReference type="EMBL" id="STX81635.1"/>
    </source>
</evidence>
<organism evidence="3 4">
    <name type="scientific">Legionella busanensis</name>
    <dbReference type="NCBI Taxonomy" id="190655"/>
    <lineage>
        <taxon>Bacteria</taxon>
        <taxon>Pseudomonadati</taxon>
        <taxon>Pseudomonadota</taxon>
        <taxon>Gammaproteobacteria</taxon>
        <taxon>Legionellales</taxon>
        <taxon>Legionellaceae</taxon>
        <taxon>Legionella</taxon>
    </lineage>
</organism>